<dbReference type="InterPro" id="IPR029787">
    <property type="entry name" value="Nucleotide_cyclase"/>
</dbReference>
<proteinExistence type="predicted"/>
<evidence type="ECO:0000256" key="1">
    <source>
        <dbReference type="ARBA" id="ARBA00004370"/>
    </source>
</evidence>
<name>A0A9X6NER7_HYPEX</name>
<comment type="subcellular location">
    <subcellularLocation>
        <location evidence="1">Membrane</location>
    </subcellularLocation>
</comment>
<keyword evidence="10" id="KW-1185">Reference proteome</keyword>
<comment type="caution">
    <text evidence="9">The sequence shown here is derived from an EMBL/GenBank/DDBJ whole genome shotgun (WGS) entry which is preliminary data.</text>
</comment>
<dbReference type="FunFam" id="3.30.70.1230:FF:000030">
    <property type="entry name" value="Si:ch211-215j19.12"/>
    <property type="match status" value="1"/>
</dbReference>
<dbReference type="CDD" id="cd07302">
    <property type="entry name" value="CHD"/>
    <property type="match status" value="1"/>
</dbReference>
<dbReference type="InterPro" id="IPR001054">
    <property type="entry name" value="A/G_cyclase"/>
</dbReference>
<reference evidence="10" key="1">
    <citation type="submission" date="2017-01" db="EMBL/GenBank/DDBJ databases">
        <title>Comparative genomics of anhydrobiosis in the tardigrade Hypsibius dujardini.</title>
        <authorList>
            <person name="Yoshida Y."/>
            <person name="Koutsovoulos G."/>
            <person name="Laetsch D."/>
            <person name="Stevens L."/>
            <person name="Kumar S."/>
            <person name="Horikawa D."/>
            <person name="Ishino K."/>
            <person name="Komine S."/>
            <person name="Tomita M."/>
            <person name="Blaxter M."/>
            <person name="Arakawa K."/>
        </authorList>
    </citation>
    <scope>NUCLEOTIDE SEQUENCE [LARGE SCALE GENOMIC DNA]</scope>
    <source>
        <strain evidence="10">Z151</strain>
    </source>
</reference>
<dbReference type="Pfam" id="PF00211">
    <property type="entry name" value="Guanylate_cyc"/>
    <property type="match status" value="1"/>
</dbReference>
<gene>
    <name evidence="9" type="ORF">BV898_17006</name>
</gene>
<dbReference type="AlphaFoldDB" id="A0A9X6NER7"/>
<dbReference type="PANTHER" id="PTHR11920:SF335">
    <property type="entry name" value="GUANYLATE CYCLASE"/>
    <property type="match status" value="1"/>
</dbReference>
<dbReference type="EMBL" id="MTYJ01000274">
    <property type="protein sequence ID" value="OWA52555.1"/>
    <property type="molecule type" value="Genomic_DNA"/>
</dbReference>
<dbReference type="GO" id="GO:0005886">
    <property type="term" value="C:plasma membrane"/>
    <property type="evidence" value="ECO:0007669"/>
    <property type="project" value="TreeGrafter"/>
</dbReference>
<dbReference type="SMART" id="SM00044">
    <property type="entry name" value="CYCc"/>
    <property type="match status" value="1"/>
</dbReference>
<keyword evidence="4" id="KW-1133">Transmembrane helix</keyword>
<organism evidence="9 10">
    <name type="scientific">Hypsibius exemplaris</name>
    <name type="common">Freshwater tardigrade</name>
    <dbReference type="NCBI Taxonomy" id="2072580"/>
    <lineage>
        <taxon>Eukaryota</taxon>
        <taxon>Metazoa</taxon>
        <taxon>Ecdysozoa</taxon>
        <taxon>Tardigrada</taxon>
        <taxon>Eutardigrada</taxon>
        <taxon>Parachela</taxon>
        <taxon>Hypsibioidea</taxon>
        <taxon>Hypsibiidae</taxon>
        <taxon>Hypsibius</taxon>
    </lineage>
</organism>
<evidence type="ECO:0000256" key="5">
    <source>
        <dbReference type="ARBA" id="ARBA00023136"/>
    </source>
</evidence>
<dbReference type="GO" id="GO:0000166">
    <property type="term" value="F:nucleotide binding"/>
    <property type="evidence" value="ECO:0007669"/>
    <property type="project" value="UniProtKB-KW"/>
</dbReference>
<dbReference type="GO" id="GO:0004383">
    <property type="term" value="F:guanylate cyclase activity"/>
    <property type="evidence" value="ECO:0007669"/>
    <property type="project" value="TreeGrafter"/>
</dbReference>
<evidence type="ECO:0000259" key="8">
    <source>
        <dbReference type="PROSITE" id="PS50125"/>
    </source>
</evidence>
<dbReference type="GO" id="GO:0004016">
    <property type="term" value="F:adenylate cyclase activity"/>
    <property type="evidence" value="ECO:0007669"/>
    <property type="project" value="TreeGrafter"/>
</dbReference>
<dbReference type="Proteomes" id="UP000192578">
    <property type="component" value="Unassembled WGS sequence"/>
</dbReference>
<dbReference type="OrthoDB" id="1890790at2759"/>
<dbReference type="Gene3D" id="3.30.70.1230">
    <property type="entry name" value="Nucleotide cyclase"/>
    <property type="match status" value="1"/>
</dbReference>
<keyword evidence="5" id="KW-0472">Membrane</keyword>
<evidence type="ECO:0000256" key="2">
    <source>
        <dbReference type="ARBA" id="ARBA00022692"/>
    </source>
</evidence>
<evidence type="ECO:0000256" key="3">
    <source>
        <dbReference type="ARBA" id="ARBA00022741"/>
    </source>
</evidence>
<protein>
    <submittedName>
        <fullName evidence="9">Guanylate cyclase 32E</fullName>
    </submittedName>
</protein>
<evidence type="ECO:0000313" key="10">
    <source>
        <dbReference type="Proteomes" id="UP000192578"/>
    </source>
</evidence>
<keyword evidence="2" id="KW-0812">Transmembrane</keyword>
<keyword evidence="3" id="KW-0547">Nucleotide-binding</keyword>
<evidence type="ECO:0000313" key="9">
    <source>
        <dbReference type="EMBL" id="OWA52555.1"/>
    </source>
</evidence>
<accession>A0A9X6NER7</accession>
<dbReference type="GO" id="GO:0001653">
    <property type="term" value="F:peptide receptor activity"/>
    <property type="evidence" value="ECO:0007669"/>
    <property type="project" value="TreeGrafter"/>
</dbReference>
<evidence type="ECO:0000256" key="6">
    <source>
        <dbReference type="ARBA" id="ARBA00023180"/>
    </source>
</evidence>
<keyword evidence="6" id="KW-0325">Glycoprotein</keyword>
<feature type="domain" description="Guanylate cyclase" evidence="8">
    <location>
        <begin position="11"/>
        <end position="142"/>
    </location>
</feature>
<dbReference type="SUPFAM" id="SSF55073">
    <property type="entry name" value="Nucleotide cyclase"/>
    <property type="match status" value="1"/>
</dbReference>
<evidence type="ECO:0000256" key="4">
    <source>
        <dbReference type="ARBA" id="ARBA00022989"/>
    </source>
</evidence>
<keyword evidence="7" id="KW-0456">Lyase</keyword>
<dbReference type="InterPro" id="IPR050401">
    <property type="entry name" value="Cyclic_nucleotide_synthase"/>
</dbReference>
<sequence>MIYPEVYDNTTVQFSDIHGFAEVMEAAPTPFVTIAIMNTLYGLCDSVIEGFDVYKVETVRDNYLLVSGLPVPNGINHAGEMATLALTLRKDVGMLIIASSPDAKLKLRVGINSGSCVASVVGLKMPKYCLFGDTVNTASRMESHGEAGKIHVSPTTAALLEKIGNYFLSPRGPITVKVS</sequence>
<dbReference type="GO" id="GO:0035556">
    <property type="term" value="P:intracellular signal transduction"/>
    <property type="evidence" value="ECO:0007669"/>
    <property type="project" value="InterPro"/>
</dbReference>
<dbReference type="GO" id="GO:0007168">
    <property type="term" value="P:receptor guanylyl cyclase signaling pathway"/>
    <property type="evidence" value="ECO:0007669"/>
    <property type="project" value="TreeGrafter"/>
</dbReference>
<evidence type="ECO:0000256" key="7">
    <source>
        <dbReference type="ARBA" id="ARBA00023239"/>
    </source>
</evidence>
<dbReference type="PROSITE" id="PS50125">
    <property type="entry name" value="GUANYLATE_CYCLASE_2"/>
    <property type="match status" value="1"/>
</dbReference>
<dbReference type="PANTHER" id="PTHR11920">
    <property type="entry name" value="GUANYLYL CYCLASE"/>
    <property type="match status" value="1"/>
</dbReference>